<gene>
    <name evidence="1" type="ORF">AJ80_03815</name>
</gene>
<protein>
    <submittedName>
        <fullName evidence="1">Uncharacterized protein</fullName>
    </submittedName>
</protein>
<evidence type="ECO:0000313" key="1">
    <source>
        <dbReference type="EMBL" id="PGH19660.1"/>
    </source>
</evidence>
<dbReference type="InterPro" id="IPR011059">
    <property type="entry name" value="Metal-dep_hydrolase_composite"/>
</dbReference>
<keyword evidence="2" id="KW-1185">Reference proteome</keyword>
<accession>A0A2B7YEN8</accession>
<proteinExistence type="predicted"/>
<name>A0A2B7YEN8_POLH7</name>
<organism evidence="1 2">
    <name type="scientific">Polytolypa hystricis (strain UAMH7299)</name>
    <dbReference type="NCBI Taxonomy" id="1447883"/>
    <lineage>
        <taxon>Eukaryota</taxon>
        <taxon>Fungi</taxon>
        <taxon>Dikarya</taxon>
        <taxon>Ascomycota</taxon>
        <taxon>Pezizomycotina</taxon>
        <taxon>Eurotiomycetes</taxon>
        <taxon>Eurotiomycetidae</taxon>
        <taxon>Onygenales</taxon>
        <taxon>Onygenales incertae sedis</taxon>
        <taxon>Polytolypa</taxon>
    </lineage>
</organism>
<dbReference type="Gene3D" id="2.30.40.10">
    <property type="entry name" value="Urease, subunit C, domain 1"/>
    <property type="match status" value="1"/>
</dbReference>
<dbReference type="STRING" id="1447883.A0A2B7YEN8"/>
<dbReference type="SUPFAM" id="SSF51338">
    <property type="entry name" value="Composite domain of metallo-dependent hydrolases"/>
    <property type="match status" value="1"/>
</dbReference>
<dbReference type="Proteomes" id="UP000224634">
    <property type="component" value="Unassembled WGS sequence"/>
</dbReference>
<evidence type="ECO:0000313" key="2">
    <source>
        <dbReference type="Proteomes" id="UP000224634"/>
    </source>
</evidence>
<dbReference type="EMBL" id="PDNA01000045">
    <property type="protein sequence ID" value="PGH19660.1"/>
    <property type="molecule type" value="Genomic_DNA"/>
</dbReference>
<dbReference type="AlphaFoldDB" id="A0A2B7YEN8"/>
<reference evidence="1 2" key="1">
    <citation type="submission" date="2017-10" db="EMBL/GenBank/DDBJ databases">
        <title>Comparative genomics in systemic dimorphic fungi from Ajellomycetaceae.</title>
        <authorList>
            <person name="Munoz J.F."/>
            <person name="Mcewen J.G."/>
            <person name="Clay O.K."/>
            <person name="Cuomo C.A."/>
        </authorList>
    </citation>
    <scope>NUCLEOTIDE SEQUENCE [LARGE SCALE GENOMIC DNA]</scope>
    <source>
        <strain evidence="1 2">UAMH7299</strain>
    </source>
</reference>
<dbReference type="OrthoDB" id="3941312at2759"/>
<comment type="caution">
    <text evidence="1">The sequence shown here is derived from an EMBL/GenBank/DDBJ whole genome shotgun (WGS) entry which is preliminary data.</text>
</comment>
<dbReference type="GO" id="GO:0016810">
    <property type="term" value="F:hydrolase activity, acting on carbon-nitrogen (but not peptide) bonds"/>
    <property type="evidence" value="ECO:0007669"/>
    <property type="project" value="InterPro"/>
</dbReference>
<sequence>MEPFQLKNEMLHHSIDYTPYEGRTFSQWPRYTILRGKVVYDRENGGVVGEKGYGEFVHRDKSSLAGSRFQEDCATRLEAF</sequence>